<feature type="region of interest" description="Disordered" evidence="7">
    <location>
        <begin position="758"/>
        <end position="850"/>
    </location>
</feature>
<feature type="transmembrane region" description="Helical" evidence="8">
    <location>
        <begin position="538"/>
        <end position="556"/>
    </location>
</feature>
<evidence type="ECO:0000256" key="4">
    <source>
        <dbReference type="ARBA" id="ARBA00022729"/>
    </source>
</evidence>
<feature type="transmembrane region" description="Helical" evidence="8">
    <location>
        <begin position="509"/>
        <end position="526"/>
    </location>
</feature>
<evidence type="ECO:0000256" key="3">
    <source>
        <dbReference type="ARBA" id="ARBA00022692"/>
    </source>
</evidence>
<dbReference type="OrthoDB" id="5212126at2759"/>
<evidence type="ECO:0000256" key="5">
    <source>
        <dbReference type="ARBA" id="ARBA00022989"/>
    </source>
</evidence>
<feature type="transmembrane region" description="Helical" evidence="8">
    <location>
        <begin position="342"/>
        <end position="368"/>
    </location>
</feature>
<feature type="compositionally biased region" description="Polar residues" evidence="7">
    <location>
        <begin position="832"/>
        <end position="850"/>
    </location>
</feature>
<dbReference type="GO" id="GO:0016020">
    <property type="term" value="C:membrane"/>
    <property type="evidence" value="ECO:0007669"/>
    <property type="project" value="UniProtKB-SubCell"/>
</dbReference>
<evidence type="ECO:0000256" key="7">
    <source>
        <dbReference type="SAM" id="MobiDB-lite"/>
    </source>
</evidence>
<evidence type="ECO:0000259" key="10">
    <source>
        <dbReference type="SMART" id="SM01320"/>
    </source>
</evidence>
<proteinExistence type="inferred from homology"/>
<feature type="chain" id="PRO_5034534844" evidence="9">
    <location>
        <begin position="29"/>
        <end position="850"/>
    </location>
</feature>
<evidence type="ECO:0000313" key="11">
    <source>
        <dbReference type="EMBL" id="KAG5421388.1"/>
    </source>
</evidence>
<dbReference type="Pfam" id="PF14558">
    <property type="entry name" value="TRP_N"/>
    <property type="match status" value="1"/>
</dbReference>
<feature type="region of interest" description="Disordered" evidence="7">
    <location>
        <begin position="669"/>
        <end position="695"/>
    </location>
</feature>
<accession>A0A8H8DCC1</accession>
<dbReference type="Pfam" id="PF06011">
    <property type="entry name" value="TRP"/>
    <property type="match status" value="1"/>
</dbReference>
<sequence length="850" mass="94684">MLHIQVSRLFTSISLLLSLCLLITPTHARRHLSASSLVTCMEQSQITPQTFNVTFDPDTRALRYTLDLNTEISGNVLAHVQVYAYGFLIIEKDVNLCDIGWKQFCPLYPGQIKVDSVQYISSKYTSQIPGIAYQVPDIDAVVRVIVRDQSSGDKVSCLQASFVNGKSVSQTGVKWATAVIAGLGLLIAAMLSTFGNSNAASHIAANAVALFLYFQSVVIVSMQAVERMPPIASAWAENLAWSMGLIEIKFMQKIFRWYVQSTGGTPTTYFTGETKQILVQRSKRALEYESSYLGKKVIDFAKRGLDYSLYSNTYLIVLRGIRRIGHNTHIESTSIVPTGYTWFILIGYLLVGLLIFSKSIVVLLTRFGKLNPRRFSIFRSNFSNVVKGSLLRYIWIGSTQLTIFSLWEFTRVDSAAVVVLAVLFLLLMIIVFGWCFYNVLRIGRLSKRKFHNPAALLYGEQKTLEKYGFLYTMFHAKYYWFGMVLLGYNVFKGIFIAFCQESIGGKVSVWPVFLADLAYTIVLFWLKPFLNKPTNIMNYMIAIVTTINSFLFLFFSDIFGQPAQVASIMGWVFFILNAAFSFILLIFIIVLSLFSVLSKNPDARFAPAKDDRFSFQRMSSVKNKNYTPPDYNEKNGNSSGNNELAALGIAAQEHSTDWESQMYKLNDVSREGADEVSSSTTPEHIRPSRFTNNHNADLIESESMYSDERGQHQITGGVGGGGGGAGAATATGAAVGGGTAAAGATSTFGEWKNKLARKLSKKKTTDRKHNSDGSDNANMTRISDTLHLDDDYEEEDSNDKLDFTPHTNQSAQFLRPNPIHDEGGTKGHSRNESSTSDMVRSNPTHKLNIL</sequence>
<dbReference type="AlphaFoldDB" id="A0A8H8DCC1"/>
<keyword evidence="4 9" id="KW-0732">Signal</keyword>
<dbReference type="PANTHER" id="PTHR31145:SF4">
    <property type="entry name" value="FLAVIN CARRIER PROTEIN 1-RELATED"/>
    <property type="match status" value="1"/>
</dbReference>
<evidence type="ECO:0000256" key="9">
    <source>
        <dbReference type="SAM" id="SignalP"/>
    </source>
</evidence>
<name>A0A8H8DCC1_9ASCO</name>
<feature type="transmembrane region" description="Helical" evidence="8">
    <location>
        <begin position="568"/>
        <end position="594"/>
    </location>
</feature>
<keyword evidence="12" id="KW-1185">Reference proteome</keyword>
<organism evidence="11 12">
    <name type="scientific">Candida metapsilosis</name>
    <dbReference type="NCBI Taxonomy" id="273372"/>
    <lineage>
        <taxon>Eukaryota</taxon>
        <taxon>Fungi</taxon>
        <taxon>Dikarya</taxon>
        <taxon>Ascomycota</taxon>
        <taxon>Saccharomycotina</taxon>
        <taxon>Pichiomycetes</taxon>
        <taxon>Debaryomycetaceae</taxon>
        <taxon>Candida/Lodderomyces clade</taxon>
        <taxon>Candida</taxon>
    </lineage>
</organism>
<feature type="compositionally biased region" description="Basic and acidic residues" evidence="7">
    <location>
        <begin position="818"/>
        <end position="831"/>
    </location>
</feature>
<dbReference type="InterPro" id="IPR032800">
    <property type="entry name" value="TRP_N"/>
</dbReference>
<feature type="transmembrane region" description="Helical" evidence="8">
    <location>
        <begin position="478"/>
        <end position="497"/>
    </location>
</feature>
<keyword evidence="3 8" id="KW-0812">Transmembrane</keyword>
<dbReference type="SMART" id="SM01320">
    <property type="entry name" value="TRP_N"/>
    <property type="match status" value="1"/>
</dbReference>
<dbReference type="RefSeq" id="XP_067550504.1">
    <property type="nucleotide sequence ID" value="XM_067693886.1"/>
</dbReference>
<feature type="transmembrane region" description="Helical" evidence="8">
    <location>
        <begin position="415"/>
        <end position="440"/>
    </location>
</feature>
<keyword evidence="6 8" id="KW-0472">Membrane</keyword>
<dbReference type="GeneID" id="93649107"/>
<dbReference type="InterPro" id="IPR040241">
    <property type="entry name" value="TRP_Flc/Pkd2-like"/>
</dbReference>
<evidence type="ECO:0000256" key="2">
    <source>
        <dbReference type="ARBA" id="ARBA00010642"/>
    </source>
</evidence>
<dbReference type="InterPro" id="IPR010308">
    <property type="entry name" value="TRP_C"/>
</dbReference>
<feature type="domain" description="ML-like" evidence="10">
    <location>
        <begin position="30"/>
        <end position="169"/>
    </location>
</feature>
<keyword evidence="5 8" id="KW-1133">Transmembrane helix</keyword>
<feature type="transmembrane region" description="Helical" evidence="8">
    <location>
        <begin position="172"/>
        <end position="191"/>
    </location>
</feature>
<evidence type="ECO:0000313" key="12">
    <source>
        <dbReference type="Proteomes" id="UP000669133"/>
    </source>
</evidence>
<protein>
    <submittedName>
        <fullName evidence="11">FLC1</fullName>
    </submittedName>
</protein>
<comment type="similarity">
    <text evidence="2">Belongs to the transient receptor potential (TRP) ion channel family.</text>
</comment>
<comment type="caution">
    <text evidence="11">The sequence shown here is derived from an EMBL/GenBank/DDBJ whole genome shotgun (WGS) entry which is preliminary data.</text>
</comment>
<gene>
    <name evidence="11" type="ORF">I9W82_000478</name>
</gene>
<evidence type="ECO:0000256" key="6">
    <source>
        <dbReference type="ARBA" id="ARBA00023136"/>
    </source>
</evidence>
<feature type="transmembrane region" description="Helical" evidence="8">
    <location>
        <begin position="203"/>
        <end position="225"/>
    </location>
</feature>
<dbReference type="Proteomes" id="UP000669133">
    <property type="component" value="Unassembled WGS sequence"/>
</dbReference>
<dbReference type="PANTHER" id="PTHR31145">
    <property type="entry name" value="INTEGRAL MEMBRANE PROTEIN (AFU_ORTHOLOGUE AFUA_7G01610)"/>
    <property type="match status" value="1"/>
</dbReference>
<dbReference type="GO" id="GO:0055085">
    <property type="term" value="P:transmembrane transport"/>
    <property type="evidence" value="ECO:0007669"/>
    <property type="project" value="TreeGrafter"/>
</dbReference>
<feature type="compositionally biased region" description="Polar residues" evidence="7">
    <location>
        <begin position="773"/>
        <end position="783"/>
    </location>
</feature>
<dbReference type="EMBL" id="JAEOAQ010000001">
    <property type="protein sequence ID" value="KAG5421388.1"/>
    <property type="molecule type" value="Genomic_DNA"/>
</dbReference>
<dbReference type="GO" id="GO:0009272">
    <property type="term" value="P:fungal-type cell wall biogenesis"/>
    <property type="evidence" value="ECO:0007669"/>
    <property type="project" value="TreeGrafter"/>
</dbReference>
<reference evidence="11 12" key="1">
    <citation type="submission" date="2020-12" db="EMBL/GenBank/DDBJ databases">
        <title>Effect of drift, selection, and recombination on the evolution of hybrid genomes in Candida yeast pathogens.</title>
        <authorList>
            <person name="Mixao V."/>
            <person name="Ksiezopolska E."/>
            <person name="Saus E."/>
            <person name="Boekhout T."/>
            <person name="Gacser A."/>
            <person name="Gabaldon T."/>
        </authorList>
    </citation>
    <scope>NUCLEOTIDE SEQUENCE [LARGE SCALE GENOMIC DNA]</scope>
    <source>
        <strain evidence="11 12">BP57</strain>
    </source>
</reference>
<feature type="transmembrane region" description="Helical" evidence="8">
    <location>
        <begin position="389"/>
        <end position="409"/>
    </location>
</feature>
<evidence type="ECO:0000256" key="1">
    <source>
        <dbReference type="ARBA" id="ARBA00004141"/>
    </source>
</evidence>
<feature type="signal peptide" evidence="9">
    <location>
        <begin position="1"/>
        <end position="28"/>
    </location>
</feature>
<evidence type="ECO:0000256" key="8">
    <source>
        <dbReference type="SAM" id="Phobius"/>
    </source>
</evidence>
<comment type="subcellular location">
    <subcellularLocation>
        <location evidence="1">Membrane</location>
        <topology evidence="1">Multi-pass membrane protein</topology>
    </subcellularLocation>
</comment>